<dbReference type="Gene3D" id="3.40.710.10">
    <property type="entry name" value="DD-peptidase/beta-lactamase superfamily"/>
    <property type="match status" value="1"/>
</dbReference>
<dbReference type="Pfam" id="PF00144">
    <property type="entry name" value="Beta-lactamase"/>
    <property type="match status" value="1"/>
</dbReference>
<dbReference type="InterPro" id="IPR012338">
    <property type="entry name" value="Beta-lactam/transpept-like"/>
</dbReference>
<keyword evidence="1" id="KW-0732">Signal</keyword>
<accession>A0ABW1YHE0</accession>
<feature type="signal peptide" evidence="1">
    <location>
        <begin position="1"/>
        <end position="24"/>
    </location>
</feature>
<dbReference type="Proteomes" id="UP001596425">
    <property type="component" value="Unassembled WGS sequence"/>
</dbReference>
<dbReference type="InterPro" id="IPR050789">
    <property type="entry name" value="Diverse_Enzym_Activities"/>
</dbReference>
<evidence type="ECO:0000313" key="4">
    <source>
        <dbReference type="Proteomes" id="UP001596425"/>
    </source>
</evidence>
<organism evidence="3 4">
    <name type="scientific">Microbulbifer taiwanensis</name>
    <dbReference type="NCBI Taxonomy" id="986746"/>
    <lineage>
        <taxon>Bacteria</taxon>
        <taxon>Pseudomonadati</taxon>
        <taxon>Pseudomonadota</taxon>
        <taxon>Gammaproteobacteria</taxon>
        <taxon>Cellvibrionales</taxon>
        <taxon>Microbulbiferaceae</taxon>
        <taxon>Microbulbifer</taxon>
    </lineage>
</organism>
<comment type="caution">
    <text evidence="3">The sequence shown here is derived from an EMBL/GenBank/DDBJ whole genome shotgun (WGS) entry which is preliminary data.</text>
</comment>
<reference evidence="4" key="1">
    <citation type="journal article" date="2019" name="Int. J. Syst. Evol. Microbiol.">
        <title>The Global Catalogue of Microorganisms (GCM) 10K type strain sequencing project: providing services to taxonomists for standard genome sequencing and annotation.</title>
        <authorList>
            <consortium name="The Broad Institute Genomics Platform"/>
            <consortium name="The Broad Institute Genome Sequencing Center for Infectious Disease"/>
            <person name="Wu L."/>
            <person name="Ma J."/>
        </authorList>
    </citation>
    <scope>NUCLEOTIDE SEQUENCE [LARGE SCALE GENOMIC DNA]</scope>
    <source>
        <strain evidence="4">CGMCC 1.13718</strain>
    </source>
</reference>
<proteinExistence type="predicted"/>
<keyword evidence="3" id="KW-0378">Hydrolase</keyword>
<feature type="domain" description="Beta-lactamase-related" evidence="2">
    <location>
        <begin position="96"/>
        <end position="394"/>
    </location>
</feature>
<dbReference type="PANTHER" id="PTHR43283">
    <property type="entry name" value="BETA-LACTAMASE-RELATED"/>
    <property type="match status" value="1"/>
</dbReference>
<dbReference type="PANTHER" id="PTHR43283:SF14">
    <property type="entry name" value="BLL8153 PROTEIN"/>
    <property type="match status" value="1"/>
</dbReference>
<dbReference type="RefSeq" id="WP_193194869.1">
    <property type="nucleotide sequence ID" value="NZ_JACZFR010000068.1"/>
</dbReference>
<gene>
    <name evidence="3" type="ORF">ACFQBM_01565</name>
</gene>
<dbReference type="EC" id="3.-.-.-" evidence="3"/>
<evidence type="ECO:0000256" key="1">
    <source>
        <dbReference type="SAM" id="SignalP"/>
    </source>
</evidence>
<dbReference type="SUPFAM" id="SSF56601">
    <property type="entry name" value="beta-lactamase/transpeptidase-like"/>
    <property type="match status" value="1"/>
</dbReference>
<evidence type="ECO:0000259" key="2">
    <source>
        <dbReference type="Pfam" id="PF00144"/>
    </source>
</evidence>
<keyword evidence="4" id="KW-1185">Reference proteome</keyword>
<protein>
    <submittedName>
        <fullName evidence="3">Serine hydrolase domain-containing protein</fullName>
        <ecNumber evidence="3">3.-.-.-</ecNumber>
    </submittedName>
</protein>
<feature type="chain" id="PRO_5045063605" evidence="1">
    <location>
        <begin position="25"/>
        <end position="417"/>
    </location>
</feature>
<name>A0ABW1YHE0_9GAMM</name>
<dbReference type="GO" id="GO:0016787">
    <property type="term" value="F:hydrolase activity"/>
    <property type="evidence" value="ECO:0007669"/>
    <property type="project" value="UniProtKB-KW"/>
</dbReference>
<dbReference type="EMBL" id="JBHSVR010000001">
    <property type="protein sequence ID" value="MFC6631946.1"/>
    <property type="molecule type" value="Genomic_DNA"/>
</dbReference>
<dbReference type="InterPro" id="IPR001466">
    <property type="entry name" value="Beta-lactam-related"/>
</dbReference>
<evidence type="ECO:0000313" key="3">
    <source>
        <dbReference type="EMBL" id="MFC6631946.1"/>
    </source>
</evidence>
<sequence length="417" mass="46110">MQLINLKSLLCVVLLSAPTGFAEAAEKRGDVDWRVRQVSANFSNKNEAAPIHFRQLQNLYPSRKLDSASGTSLPTAEKLLSIDRVSYRFDGQERRLRDYIEQRRVTGFLVLNNGEIAHESHYYGSNPHSRSILFSSTKSIVSLLVGIAVDRGMIKSVEDPIVDYLPELAGSAFDGASIKNVLQMTTSLYIEGADTGAGGEGRDIRAASAKSLAYGKGDLRGQPRTALRRPDRGHGETWEYLNTNTQALTVLIERVSGQKVSEFAEQYLWKKIGSEQPAYWLIDRNNEQEAIELGFGGFIAGLHDLGRLGMMVASEGQWAGEQVLSPEWIRASTTADNPAVRNLPSHTMMDYGYQWWIPQGDRGEFMAVGFGGQFIYADPEHGVVIVQTSADSEYEPASKEEAVTLYRALVEALTGPR</sequence>